<dbReference type="EMBL" id="NXNG01000001">
    <property type="protein sequence ID" value="PWT27203.1"/>
    <property type="molecule type" value="Genomic_DNA"/>
</dbReference>
<proteinExistence type="predicted"/>
<name>A0A317G3H8_BUTFI</name>
<dbReference type="AlphaFoldDB" id="A0A317G3H8"/>
<gene>
    <name evidence="1" type="ORF">CPT75_08850</name>
</gene>
<reference evidence="1 2" key="1">
    <citation type="submission" date="2017-09" db="EMBL/GenBank/DDBJ databases">
        <title>High-quality draft genome sequence of Butyrivibrio fibrisolvens INBov1, isolated from cow rumen.</title>
        <authorList>
            <person name="Rodriguez Hernaez J."/>
            <person name="Rivarola M."/>
            <person name="Paniego N."/>
            <person name="Cravero S."/>
            <person name="Ceron Cucchi M."/>
            <person name="Martinez M.C."/>
        </authorList>
    </citation>
    <scope>NUCLEOTIDE SEQUENCE [LARGE SCALE GENOMIC DNA]</scope>
    <source>
        <strain evidence="1 2">INBov1</strain>
    </source>
</reference>
<dbReference type="RefSeq" id="WP_110072783.1">
    <property type="nucleotide sequence ID" value="NZ_CM009896.1"/>
</dbReference>
<sequence length="59" mass="6524">MIRVALIFTVVNLATGDEEVTAAMVIEYINANYPELAQVLKQYPEILQRICQAVPACAN</sequence>
<evidence type="ECO:0000313" key="1">
    <source>
        <dbReference type="EMBL" id="PWT27203.1"/>
    </source>
</evidence>
<organism evidence="1 2">
    <name type="scientific">Butyrivibrio fibrisolvens</name>
    <dbReference type="NCBI Taxonomy" id="831"/>
    <lineage>
        <taxon>Bacteria</taxon>
        <taxon>Bacillati</taxon>
        <taxon>Bacillota</taxon>
        <taxon>Clostridia</taxon>
        <taxon>Lachnospirales</taxon>
        <taxon>Lachnospiraceae</taxon>
        <taxon>Butyrivibrio</taxon>
    </lineage>
</organism>
<dbReference type="Proteomes" id="UP000245488">
    <property type="component" value="Chromosome"/>
</dbReference>
<keyword evidence="2" id="KW-1185">Reference proteome</keyword>
<comment type="caution">
    <text evidence="1">The sequence shown here is derived from an EMBL/GenBank/DDBJ whole genome shotgun (WGS) entry which is preliminary data.</text>
</comment>
<protein>
    <submittedName>
        <fullName evidence="1">Uncharacterized protein</fullName>
    </submittedName>
</protein>
<accession>A0A317G3H8</accession>
<evidence type="ECO:0000313" key="2">
    <source>
        <dbReference type="Proteomes" id="UP000245488"/>
    </source>
</evidence>